<dbReference type="GO" id="GO:0016020">
    <property type="term" value="C:membrane"/>
    <property type="evidence" value="ECO:0007669"/>
    <property type="project" value="UniProtKB-SubCell"/>
</dbReference>
<dbReference type="InterPro" id="IPR044669">
    <property type="entry name" value="YneE/VCCN1/2-like"/>
</dbReference>
<evidence type="ECO:0000313" key="8">
    <source>
        <dbReference type="EMBL" id="GJN89280.1"/>
    </source>
</evidence>
<evidence type="ECO:0000256" key="2">
    <source>
        <dbReference type="ARBA" id="ARBA00022448"/>
    </source>
</evidence>
<evidence type="ECO:0000256" key="1">
    <source>
        <dbReference type="ARBA" id="ARBA00004141"/>
    </source>
</evidence>
<accession>A0AAV5GII2</accession>
<gene>
    <name evidence="8" type="ORF">Rhopal_002259-T1</name>
</gene>
<dbReference type="Pfam" id="PF25539">
    <property type="entry name" value="Bestrophin_2"/>
    <property type="match status" value="2"/>
</dbReference>
<keyword evidence="6 7" id="KW-0472">Membrane</keyword>
<dbReference type="PANTHER" id="PTHR33281:SF21">
    <property type="entry name" value="MEMBRANE PROTEIN"/>
    <property type="match status" value="1"/>
</dbReference>
<keyword evidence="3 7" id="KW-0812">Transmembrane</keyword>
<protein>
    <submittedName>
        <fullName evidence="8">Uncharacterized protein</fullName>
    </submittedName>
</protein>
<comment type="caution">
    <text evidence="8">The sequence shown here is derived from an EMBL/GenBank/DDBJ whole genome shotgun (WGS) entry which is preliminary data.</text>
</comment>
<dbReference type="GO" id="GO:0005254">
    <property type="term" value="F:chloride channel activity"/>
    <property type="evidence" value="ECO:0007669"/>
    <property type="project" value="InterPro"/>
</dbReference>
<name>A0AAV5GII2_9BASI</name>
<sequence length="404" mass="44138">MSSKLAERLKHTRGLEQLSLIHFSAWHAVRRKAAAYSAWAAVVWLLNKRGLMPMVSSAGSLVGIMSMLVGLLVSFRCSTSYDRWYEGRRTWANIQSTTRTLLRLLIFALPPPSSSPHDARRAAAVKELCSLVCAFPFACMYRLRDMPGVTHPELRNLLPQALLEAYRSTPASARRRPSISSSSSASFVEHSTASEADRAIAGLNAAPSAERFRPHALPTGEPSNLPLSLIRALHAYLTAWHETKLPSRDAPDEGTSVLDGATWAACTGALREYTDQLTALERIRDTPIPLILHIHLQLLLFVYIAAVPLQLVRTIGFWCIPATAVSAAVFFGVDSAAAELSDPFGLEPNDLPVSRYCADLHREYLEMLGEGDSSYGMAWEPEREAVIAGSATPSGGAEGSKKEE</sequence>
<organism evidence="8 9">
    <name type="scientific">Rhodotorula paludigena</name>
    <dbReference type="NCBI Taxonomy" id="86838"/>
    <lineage>
        <taxon>Eukaryota</taxon>
        <taxon>Fungi</taxon>
        <taxon>Dikarya</taxon>
        <taxon>Basidiomycota</taxon>
        <taxon>Pucciniomycotina</taxon>
        <taxon>Microbotryomycetes</taxon>
        <taxon>Sporidiobolales</taxon>
        <taxon>Sporidiobolaceae</taxon>
        <taxon>Rhodotorula</taxon>
    </lineage>
</organism>
<reference evidence="8 9" key="1">
    <citation type="submission" date="2021-12" db="EMBL/GenBank/DDBJ databases">
        <title>High titer production of polyol ester of fatty acids by Rhodotorula paludigena BS15 towards product separation-free biomass refinery.</title>
        <authorList>
            <person name="Mano J."/>
            <person name="Ono H."/>
            <person name="Tanaka T."/>
            <person name="Naito K."/>
            <person name="Sushida H."/>
            <person name="Ike M."/>
            <person name="Tokuyasu K."/>
            <person name="Kitaoka M."/>
        </authorList>
    </citation>
    <scope>NUCLEOTIDE SEQUENCE [LARGE SCALE GENOMIC DNA]</scope>
    <source>
        <strain evidence="8 9">BS15</strain>
    </source>
</reference>
<evidence type="ECO:0000256" key="4">
    <source>
        <dbReference type="ARBA" id="ARBA00022989"/>
    </source>
</evidence>
<keyword evidence="2" id="KW-0813">Transport</keyword>
<dbReference type="EMBL" id="BQKY01000004">
    <property type="protein sequence ID" value="GJN89280.1"/>
    <property type="molecule type" value="Genomic_DNA"/>
</dbReference>
<feature type="transmembrane region" description="Helical" evidence="7">
    <location>
        <begin position="54"/>
        <end position="75"/>
    </location>
</feature>
<dbReference type="Proteomes" id="UP001342314">
    <property type="component" value="Unassembled WGS sequence"/>
</dbReference>
<feature type="transmembrane region" description="Helical" evidence="7">
    <location>
        <begin position="315"/>
        <end position="333"/>
    </location>
</feature>
<dbReference type="AlphaFoldDB" id="A0AAV5GII2"/>
<feature type="transmembrane region" description="Helical" evidence="7">
    <location>
        <begin position="290"/>
        <end position="309"/>
    </location>
</feature>
<evidence type="ECO:0000256" key="7">
    <source>
        <dbReference type="SAM" id="Phobius"/>
    </source>
</evidence>
<evidence type="ECO:0000256" key="6">
    <source>
        <dbReference type="ARBA" id="ARBA00023136"/>
    </source>
</evidence>
<keyword evidence="5" id="KW-0406">Ion transport</keyword>
<keyword evidence="4 7" id="KW-1133">Transmembrane helix</keyword>
<evidence type="ECO:0000313" key="9">
    <source>
        <dbReference type="Proteomes" id="UP001342314"/>
    </source>
</evidence>
<dbReference type="PANTHER" id="PTHR33281">
    <property type="entry name" value="UPF0187 PROTEIN YNEE"/>
    <property type="match status" value="1"/>
</dbReference>
<keyword evidence="9" id="KW-1185">Reference proteome</keyword>
<comment type="subcellular location">
    <subcellularLocation>
        <location evidence="1">Membrane</location>
        <topology evidence="1">Multi-pass membrane protein</topology>
    </subcellularLocation>
</comment>
<proteinExistence type="predicted"/>
<evidence type="ECO:0000256" key="3">
    <source>
        <dbReference type="ARBA" id="ARBA00022692"/>
    </source>
</evidence>
<evidence type="ECO:0000256" key="5">
    <source>
        <dbReference type="ARBA" id="ARBA00023065"/>
    </source>
</evidence>